<dbReference type="EMBL" id="WHZX01000005">
    <property type="protein sequence ID" value="NEG72106.1"/>
    <property type="molecule type" value="Genomic_DNA"/>
</dbReference>
<accession>A0A6L4X1G9</accession>
<name>A0A6L4X1G9_9BIFI</name>
<feature type="domain" description="Peptidase C51" evidence="2">
    <location>
        <begin position="193"/>
        <end position="323"/>
    </location>
</feature>
<comment type="caution">
    <text evidence="3">The sequence shown here is derived from an EMBL/GenBank/DDBJ whole genome shotgun (WGS) entry which is preliminary data.</text>
</comment>
<dbReference type="AlphaFoldDB" id="A0A6L4X1G9"/>
<dbReference type="InterPro" id="IPR007921">
    <property type="entry name" value="CHAP_dom"/>
</dbReference>
<dbReference type="EMBL" id="WBSM01000005">
    <property type="protein sequence ID" value="KAB8288050.1"/>
    <property type="molecule type" value="Genomic_DNA"/>
</dbReference>
<dbReference type="Proteomes" id="UP000469943">
    <property type="component" value="Unassembled WGS sequence"/>
</dbReference>
<keyword evidence="6" id="KW-1185">Reference proteome</keyword>
<dbReference type="RefSeq" id="WP_152358230.1">
    <property type="nucleotide sequence ID" value="NZ_WBSM01000005.1"/>
</dbReference>
<reference evidence="3 6" key="2">
    <citation type="submission" date="2019-10" db="EMBL/GenBank/DDBJ databases">
        <title>Characterization of the phylogenetic diversity of two novel species belonging to the genus Bifidobacterium: Bifidobacterium cebidarum sp. nov. and Bifidobacterium leontopitheci sp. nov.</title>
        <authorList>
            <person name="Lugli G.A."/>
            <person name="Duranti S."/>
            <person name="Milani C."/>
            <person name="Turroni F."/>
            <person name="Ventura M."/>
        </authorList>
    </citation>
    <scope>NUCLEOTIDE SEQUENCE [LARGE SCALE GENOMIC DNA]</scope>
    <source>
        <strain evidence="3 6">DSM 100688</strain>
    </source>
</reference>
<dbReference type="Pfam" id="PF05257">
    <property type="entry name" value="CHAP"/>
    <property type="match status" value="1"/>
</dbReference>
<organism evidence="3 6">
    <name type="scientific">Bifidobacterium ramosum</name>
    <dbReference type="NCBI Taxonomy" id="1798158"/>
    <lineage>
        <taxon>Bacteria</taxon>
        <taxon>Bacillati</taxon>
        <taxon>Actinomycetota</taxon>
        <taxon>Actinomycetes</taxon>
        <taxon>Bifidobacteriales</taxon>
        <taxon>Bifidobacteriaceae</taxon>
        <taxon>Bifidobacterium</taxon>
    </lineage>
</organism>
<evidence type="ECO:0000313" key="4">
    <source>
        <dbReference type="EMBL" id="NEG72106.1"/>
    </source>
</evidence>
<evidence type="ECO:0000313" key="3">
    <source>
        <dbReference type="EMBL" id="KAB8288050.1"/>
    </source>
</evidence>
<dbReference type="InterPro" id="IPR038765">
    <property type="entry name" value="Papain-like_cys_pep_sf"/>
</dbReference>
<evidence type="ECO:0000313" key="6">
    <source>
        <dbReference type="Proteomes" id="UP000482084"/>
    </source>
</evidence>
<dbReference type="Gene3D" id="3.90.1720.10">
    <property type="entry name" value="endopeptidase domain like (from Nostoc punctiforme)"/>
    <property type="match status" value="1"/>
</dbReference>
<evidence type="ECO:0000256" key="1">
    <source>
        <dbReference type="SAM" id="MobiDB-lite"/>
    </source>
</evidence>
<evidence type="ECO:0000313" key="5">
    <source>
        <dbReference type="Proteomes" id="UP000469943"/>
    </source>
</evidence>
<sequence length="324" mass="34211">MRHGAHKAAKASAQRIQLSKMLFSSGRGSHTARSVRVAQLVSNNGAILGIDDALAAKLNEVAPQTRRALREAARAAERRSTFMTSASLAALVGATASAIAFANPDDTASLLADEATTTTQLKRVTSVTASRSDSRTPLDEIANTTVSSDGKSQQTSNEGDWQASSDSSALDVKSMSRSLANNSVVAVLLERDVDQLPAGFDPNHASGDSGNTYPWGQCTWYAYERRTELGLPVGSYFGNGGSWASSASTMGYWVDSTPRHVGDLVSFLPGQMGADAYYGHVAVVEKINKDGSIEISESNVKGLGVISTRTISATDAADLSFIHY</sequence>
<feature type="region of interest" description="Disordered" evidence="1">
    <location>
        <begin position="123"/>
        <end position="167"/>
    </location>
</feature>
<dbReference type="SUPFAM" id="SSF54001">
    <property type="entry name" value="Cysteine proteinases"/>
    <property type="match status" value="1"/>
</dbReference>
<dbReference type="PROSITE" id="PS50911">
    <property type="entry name" value="CHAP"/>
    <property type="match status" value="1"/>
</dbReference>
<gene>
    <name evidence="3" type="ORF">DSM100688_1160</name>
    <name evidence="4" type="ORF">GFD24_07820</name>
</gene>
<dbReference type="OrthoDB" id="3240061at2"/>
<proteinExistence type="predicted"/>
<dbReference type="Proteomes" id="UP000482084">
    <property type="component" value="Unassembled WGS sequence"/>
</dbReference>
<evidence type="ECO:0000259" key="2">
    <source>
        <dbReference type="PROSITE" id="PS50911"/>
    </source>
</evidence>
<protein>
    <submittedName>
        <fullName evidence="3">Amidase</fullName>
    </submittedName>
    <submittedName>
        <fullName evidence="4">CHAP domain-containing protein</fullName>
    </submittedName>
</protein>
<reference evidence="4 5" key="1">
    <citation type="submission" date="2019-10" db="EMBL/GenBank/DDBJ databases">
        <title>Bifidobacterium from non-human primates.</title>
        <authorList>
            <person name="Modesto M."/>
        </authorList>
    </citation>
    <scope>NUCLEOTIDE SEQUENCE [LARGE SCALE GENOMIC DNA]</scope>
    <source>
        <strain evidence="4 5">TREM</strain>
    </source>
</reference>
<feature type="compositionally biased region" description="Polar residues" evidence="1">
    <location>
        <begin position="142"/>
        <end position="167"/>
    </location>
</feature>